<dbReference type="Gene3D" id="3.30.300.30">
    <property type="match status" value="1"/>
</dbReference>
<evidence type="ECO:0000256" key="14">
    <source>
        <dbReference type="ARBA" id="ARBA00041297"/>
    </source>
</evidence>
<dbReference type="GO" id="GO:0005324">
    <property type="term" value="F:long-chain fatty acid transmembrane transporter activity"/>
    <property type="evidence" value="ECO:0007669"/>
    <property type="project" value="TreeGrafter"/>
</dbReference>
<dbReference type="GO" id="GO:0005886">
    <property type="term" value="C:plasma membrane"/>
    <property type="evidence" value="ECO:0007669"/>
    <property type="project" value="UniProtKB-SubCell"/>
</dbReference>
<dbReference type="InterPro" id="IPR025110">
    <property type="entry name" value="AMP-bd_C"/>
</dbReference>
<evidence type="ECO:0000256" key="4">
    <source>
        <dbReference type="ARBA" id="ARBA00022475"/>
    </source>
</evidence>
<evidence type="ECO:0000256" key="12">
    <source>
        <dbReference type="ARBA" id="ARBA00023140"/>
    </source>
</evidence>
<keyword evidence="9 20" id="KW-1133">Transmembrane helix</keyword>
<dbReference type="AlphaFoldDB" id="A0A6V7X3N4"/>
<dbReference type="Proteomes" id="UP000580250">
    <property type="component" value="Unassembled WGS sequence"/>
</dbReference>
<dbReference type="Pfam" id="PF13193">
    <property type="entry name" value="AMP-binding_C"/>
    <property type="match status" value="1"/>
</dbReference>
<evidence type="ECO:0000259" key="22">
    <source>
        <dbReference type="Pfam" id="PF13193"/>
    </source>
</evidence>
<keyword evidence="4" id="KW-1003">Cell membrane</keyword>
<name>A0A6V7X3N4_MELEN</name>
<keyword evidence="12" id="KW-0576">Peroxisome</keyword>
<accession>A0A6V7X3N4</accession>
<dbReference type="InterPro" id="IPR045851">
    <property type="entry name" value="AMP-bd_C_sf"/>
</dbReference>
<evidence type="ECO:0000256" key="10">
    <source>
        <dbReference type="ARBA" id="ARBA00023055"/>
    </source>
</evidence>
<dbReference type="InterPro" id="IPR020845">
    <property type="entry name" value="AMP-binding_CS"/>
</dbReference>
<evidence type="ECO:0000256" key="11">
    <source>
        <dbReference type="ARBA" id="ARBA00023136"/>
    </source>
</evidence>
<keyword evidence="5" id="KW-0436">Ligase</keyword>
<proteinExistence type="inferred from homology"/>
<dbReference type="GO" id="GO:0005778">
    <property type="term" value="C:peroxisomal membrane"/>
    <property type="evidence" value="ECO:0007669"/>
    <property type="project" value="UniProtKB-SubCell"/>
</dbReference>
<evidence type="ECO:0000256" key="17">
    <source>
        <dbReference type="ARBA" id="ARBA00060276"/>
    </source>
</evidence>
<keyword evidence="10" id="KW-0445">Lipid transport</keyword>
<comment type="function">
    <text evidence="17">Acyl-CoA synthetase required for both the import of long chain fatty acids (LCFAs) (C14-C18) and the activation very long chain fatty acids (VLCFAs) (C20-C26) by esterification of the fatty acids into metabolically active CoA-thioesters for subsequent degradation or incorporation into phospholipids. The transport and fatty acyl-CoA synthetase activities are genetically separable and are thus independent activities. Esterifies VLCFAs in the peroxisome matrix. The VLCFAs are actively transported into peroxisomes by a PXA1-PXA2 heterodimeric transporter in the peroxisomal membrane.</text>
</comment>
<dbReference type="GO" id="GO:0005524">
    <property type="term" value="F:ATP binding"/>
    <property type="evidence" value="ECO:0007669"/>
    <property type="project" value="UniProtKB-KW"/>
</dbReference>
<dbReference type="InterPro" id="IPR000873">
    <property type="entry name" value="AMP-dep_synth/lig_dom"/>
</dbReference>
<dbReference type="PANTHER" id="PTHR43107">
    <property type="entry name" value="LONG-CHAIN FATTY ACID TRANSPORT PROTEIN"/>
    <property type="match status" value="1"/>
</dbReference>
<evidence type="ECO:0000256" key="13">
    <source>
        <dbReference type="ARBA" id="ARBA00036527"/>
    </source>
</evidence>
<evidence type="ECO:0000256" key="6">
    <source>
        <dbReference type="ARBA" id="ARBA00022692"/>
    </source>
</evidence>
<dbReference type="OrthoDB" id="288590at2759"/>
<protein>
    <recommendedName>
        <fullName evidence="18">Very long-chain fatty acid transport protein</fullName>
    </recommendedName>
    <alternativeName>
        <fullName evidence="14">Long-chain-fatty-acid--CoA ligase</fullName>
    </alternativeName>
    <alternativeName>
        <fullName evidence="19">Very-long-chain acyl-CoA synthetase</fullName>
    </alternativeName>
</protein>
<feature type="domain" description="AMP-binding enzyme C-terminal" evidence="22">
    <location>
        <begin position="552"/>
        <end position="632"/>
    </location>
</feature>
<dbReference type="GO" id="GO:0044539">
    <property type="term" value="P:long-chain fatty acid import into cell"/>
    <property type="evidence" value="ECO:0007669"/>
    <property type="project" value="TreeGrafter"/>
</dbReference>
<dbReference type="GO" id="GO:0004467">
    <property type="term" value="F:long-chain fatty acid-CoA ligase activity"/>
    <property type="evidence" value="ECO:0007669"/>
    <property type="project" value="TreeGrafter"/>
</dbReference>
<evidence type="ECO:0000256" key="3">
    <source>
        <dbReference type="ARBA" id="ARBA00022448"/>
    </source>
</evidence>
<dbReference type="GO" id="GO:0005789">
    <property type="term" value="C:endoplasmic reticulum membrane"/>
    <property type="evidence" value="ECO:0007669"/>
    <property type="project" value="TreeGrafter"/>
</dbReference>
<dbReference type="PROSITE" id="PS00455">
    <property type="entry name" value="AMP_BINDING"/>
    <property type="match status" value="1"/>
</dbReference>
<evidence type="ECO:0000256" key="19">
    <source>
        <dbReference type="ARBA" id="ARBA00078285"/>
    </source>
</evidence>
<dbReference type="EMBL" id="CAJEWN010001066">
    <property type="protein sequence ID" value="CAD2193898.1"/>
    <property type="molecule type" value="Genomic_DNA"/>
</dbReference>
<evidence type="ECO:0000313" key="23">
    <source>
        <dbReference type="EMBL" id="CAD2193898.1"/>
    </source>
</evidence>
<gene>
    <name evidence="23" type="ORF">MENT_LOCUS46876</name>
</gene>
<keyword evidence="3" id="KW-0813">Transport</keyword>
<evidence type="ECO:0000256" key="9">
    <source>
        <dbReference type="ARBA" id="ARBA00022989"/>
    </source>
</evidence>
<feature type="transmembrane region" description="Helical" evidence="20">
    <location>
        <begin position="12"/>
        <end position="32"/>
    </location>
</feature>
<evidence type="ECO:0000256" key="7">
    <source>
        <dbReference type="ARBA" id="ARBA00022741"/>
    </source>
</evidence>
<comment type="similarity">
    <text evidence="2">Belongs to the ATP-dependent AMP-binding enzyme family.</text>
</comment>
<comment type="caution">
    <text evidence="23">The sequence shown here is derived from an EMBL/GenBank/DDBJ whole genome shotgun (WGS) entry which is preliminary data.</text>
</comment>
<dbReference type="SUPFAM" id="SSF56801">
    <property type="entry name" value="Acetyl-CoA synthetase-like"/>
    <property type="match status" value="1"/>
</dbReference>
<feature type="domain" description="AMP-dependent synthetase/ligase" evidence="21">
    <location>
        <begin position="110"/>
        <end position="460"/>
    </location>
</feature>
<dbReference type="FunFam" id="3.40.50.12780:FF:000019">
    <property type="entry name" value="Long-chain fatty acid transporter"/>
    <property type="match status" value="1"/>
</dbReference>
<dbReference type="Pfam" id="PF00501">
    <property type="entry name" value="AMP-binding"/>
    <property type="match status" value="1"/>
</dbReference>
<keyword evidence="11 20" id="KW-0472">Membrane</keyword>
<comment type="subcellular location">
    <subcellularLocation>
        <location evidence="1">Cell membrane</location>
        <topology evidence="1">Multi-pass membrane protein</topology>
    </subcellularLocation>
    <subcellularLocation>
        <location evidence="15">Peroxisome membrane</location>
    </subcellularLocation>
</comment>
<feature type="transmembrane region" description="Helical" evidence="20">
    <location>
        <begin position="38"/>
        <end position="55"/>
    </location>
</feature>
<organism evidence="23 24">
    <name type="scientific">Meloidogyne enterolobii</name>
    <name type="common">Root-knot nematode worm</name>
    <name type="synonym">Meloidogyne mayaguensis</name>
    <dbReference type="NCBI Taxonomy" id="390850"/>
    <lineage>
        <taxon>Eukaryota</taxon>
        <taxon>Metazoa</taxon>
        <taxon>Ecdysozoa</taxon>
        <taxon>Nematoda</taxon>
        <taxon>Chromadorea</taxon>
        <taxon>Rhabditida</taxon>
        <taxon>Tylenchina</taxon>
        <taxon>Tylenchomorpha</taxon>
        <taxon>Tylenchoidea</taxon>
        <taxon>Meloidogynidae</taxon>
        <taxon>Meloidogyninae</taxon>
        <taxon>Meloidogyne</taxon>
    </lineage>
</organism>
<keyword evidence="6 20" id="KW-0812">Transmembrane</keyword>
<evidence type="ECO:0000256" key="5">
    <source>
        <dbReference type="ARBA" id="ARBA00022598"/>
    </source>
</evidence>
<evidence type="ECO:0000256" key="20">
    <source>
        <dbReference type="SAM" id="Phobius"/>
    </source>
</evidence>
<comment type="catalytic activity">
    <reaction evidence="13">
        <text>a very long-chain fatty acid + ATP + CoA = a very long-chain fatty acyl-CoA + AMP + diphosphate</text>
        <dbReference type="Rhea" id="RHEA:54536"/>
        <dbReference type="ChEBI" id="CHEBI:30616"/>
        <dbReference type="ChEBI" id="CHEBI:33019"/>
        <dbReference type="ChEBI" id="CHEBI:57287"/>
        <dbReference type="ChEBI" id="CHEBI:58950"/>
        <dbReference type="ChEBI" id="CHEBI:138261"/>
        <dbReference type="ChEBI" id="CHEBI:456215"/>
    </reaction>
    <physiologicalReaction direction="left-to-right" evidence="13">
        <dbReference type="Rhea" id="RHEA:54537"/>
    </physiologicalReaction>
</comment>
<dbReference type="InterPro" id="IPR042099">
    <property type="entry name" value="ANL_N_sf"/>
</dbReference>
<evidence type="ECO:0000256" key="8">
    <source>
        <dbReference type="ARBA" id="ARBA00022840"/>
    </source>
</evidence>
<dbReference type="PANTHER" id="PTHR43107:SF24">
    <property type="entry name" value="AMP-BINDING DOMAIN-CONTAINING PROTEIN"/>
    <property type="match status" value="1"/>
</dbReference>
<evidence type="ECO:0000256" key="2">
    <source>
        <dbReference type="ARBA" id="ARBA00006432"/>
    </source>
</evidence>
<evidence type="ECO:0000256" key="16">
    <source>
        <dbReference type="ARBA" id="ARBA00048666"/>
    </source>
</evidence>
<evidence type="ECO:0000256" key="15">
    <source>
        <dbReference type="ARBA" id="ARBA00046271"/>
    </source>
</evidence>
<evidence type="ECO:0000256" key="1">
    <source>
        <dbReference type="ARBA" id="ARBA00004651"/>
    </source>
</evidence>
<evidence type="ECO:0000259" key="21">
    <source>
        <dbReference type="Pfam" id="PF00501"/>
    </source>
</evidence>
<comment type="catalytic activity">
    <reaction evidence="16">
        <text>tetracosanoate + ATP + CoA = tetracosanoyl-CoA + AMP + diphosphate</text>
        <dbReference type="Rhea" id="RHEA:33639"/>
        <dbReference type="ChEBI" id="CHEBI:30616"/>
        <dbReference type="ChEBI" id="CHEBI:31014"/>
        <dbReference type="ChEBI" id="CHEBI:33019"/>
        <dbReference type="ChEBI" id="CHEBI:57287"/>
        <dbReference type="ChEBI" id="CHEBI:65052"/>
        <dbReference type="ChEBI" id="CHEBI:456215"/>
    </reaction>
    <physiologicalReaction direction="left-to-right" evidence="16">
        <dbReference type="Rhea" id="RHEA:33640"/>
    </physiologicalReaction>
</comment>
<sequence>MGGFSKLVRTSIEQPLFILIILLFGIWAIEIFRTINRTTWLLLLTTGIIFLLLKFRDMKEKINILGDFVHRSWLTLDRDLTGLRLLVKLRWDMRRRMRENRGLHKIFLDVVRANPNKICIVDIGSNRSYTFSQLNSLSNRFANHFRNNGFKRGDVVALFMENGAEFVAAWIGLMKIGVITAWINSNLRLDSLAHCLRVSECKAIICSNSLYQFYQKTKDAGLLNLQNIQEFIIDNKKIINNLEDSRILSYNWLNNAEDVEPTHDDTITFHSLLCFIYTSGTTGMPKPACIKHFRCYSMVVGCAYSFGLLPTDKIYISMPLYHTAAGILGIGQVLFRGASCAIRQRFSASNFWKDCVDYNCTSSQYIGEICRYLLAQPIGEYEKKHKVRIMFGNGLRAEIWKEFVERFNVKIGELYGSTEGTSNLVNVDGKIGACGFLPISPITALVHPVRLVKVDDNGEIIRKPNGLAVPCRPGQTGAMVSTIRHDNPLLVFDGYLNKTETKKKVIQNVFRHGDSAFLTGDILHWDRLGYLYFRLRTGDTFRFKGENVSTTEVEGVLLPLKSIIDAVVYGINIPGIEGSIGMAAIVRNRIEQTPDEEFLHQLSSRLRAALPPYAIPRFIRICSSVDRTGTFKLVKTNLQRLALGKPPSISLDDQQRVFFFDTKIKQYMPLCEDLRQRLEEGKLEQTDLMKIFA</sequence>
<evidence type="ECO:0000256" key="18">
    <source>
        <dbReference type="ARBA" id="ARBA00068795"/>
    </source>
</evidence>
<dbReference type="Gene3D" id="3.40.50.12780">
    <property type="entry name" value="N-terminal domain of ligase-like"/>
    <property type="match status" value="1"/>
</dbReference>
<evidence type="ECO:0000313" key="24">
    <source>
        <dbReference type="Proteomes" id="UP000580250"/>
    </source>
</evidence>
<keyword evidence="7" id="KW-0547">Nucleotide-binding</keyword>
<keyword evidence="8" id="KW-0067">ATP-binding</keyword>
<reference evidence="23 24" key="1">
    <citation type="submission" date="2020-08" db="EMBL/GenBank/DDBJ databases">
        <authorList>
            <person name="Koutsovoulos G."/>
            <person name="Danchin GJ E."/>
        </authorList>
    </citation>
    <scope>NUCLEOTIDE SEQUENCE [LARGE SCALE GENOMIC DNA]</scope>
</reference>